<dbReference type="GO" id="GO:0051082">
    <property type="term" value="F:unfolded protein binding"/>
    <property type="evidence" value="ECO:0007669"/>
    <property type="project" value="InterPro"/>
</dbReference>
<keyword evidence="5" id="KW-1185">Reference proteome</keyword>
<dbReference type="PIRSF" id="PIRSF002094">
    <property type="entry name" value="OMP26_Skp"/>
    <property type="match status" value="1"/>
</dbReference>
<name>A0A0A1FFX3_9BURK</name>
<organism evidence="4 5">
    <name type="scientific">Collimonas arenae</name>
    <dbReference type="NCBI Taxonomy" id="279058"/>
    <lineage>
        <taxon>Bacteria</taxon>
        <taxon>Pseudomonadati</taxon>
        <taxon>Pseudomonadota</taxon>
        <taxon>Betaproteobacteria</taxon>
        <taxon>Burkholderiales</taxon>
        <taxon>Oxalobacteraceae</taxon>
        <taxon>Collimonas</taxon>
    </lineage>
</organism>
<dbReference type="STRING" id="279058.LT85_3421"/>
<accession>A0A0A1FFX3</accession>
<dbReference type="EMBL" id="CP009962">
    <property type="protein sequence ID" value="AIY42579.1"/>
    <property type="molecule type" value="Genomic_DNA"/>
</dbReference>
<dbReference type="PANTHER" id="PTHR35089:SF1">
    <property type="entry name" value="CHAPERONE PROTEIN SKP"/>
    <property type="match status" value="1"/>
</dbReference>
<sequence>MLKSLIKSFTSSTSASVLAVCFLSALSVAQAHADEGSKIAFVSSERILREANPAKAAQVKIEAEFSKRDKDLQDQAATLKAKADKLDKDSAVISESERVKRQRELSDLDKDFQRKQREFREDLNQRRNEELAIVLERSTKAIKQIAEAEKYDMVFQEGGVYVSPRIDITDKVLKILNK</sequence>
<dbReference type="HOGENOM" id="CLU_101388_1_0_4"/>
<evidence type="ECO:0000256" key="1">
    <source>
        <dbReference type="ARBA" id="ARBA00022729"/>
    </source>
</evidence>
<evidence type="ECO:0000313" key="4">
    <source>
        <dbReference type="EMBL" id="AIY42579.1"/>
    </source>
</evidence>
<dbReference type="Gene3D" id="3.30.910.20">
    <property type="entry name" value="Skp domain"/>
    <property type="match status" value="1"/>
</dbReference>
<dbReference type="InterPro" id="IPR024930">
    <property type="entry name" value="Skp_dom_sf"/>
</dbReference>
<dbReference type="SUPFAM" id="SSF111384">
    <property type="entry name" value="OmpH-like"/>
    <property type="match status" value="1"/>
</dbReference>
<gene>
    <name evidence="4" type="ORF">LT85_3421</name>
</gene>
<dbReference type="GO" id="GO:0050821">
    <property type="term" value="P:protein stabilization"/>
    <property type="evidence" value="ECO:0007669"/>
    <property type="project" value="TreeGrafter"/>
</dbReference>
<dbReference type="AlphaFoldDB" id="A0A0A1FFX3"/>
<evidence type="ECO:0000256" key="2">
    <source>
        <dbReference type="PIRNR" id="PIRNR002094"/>
    </source>
</evidence>
<dbReference type="InterPro" id="IPR005632">
    <property type="entry name" value="Chaperone_Skp"/>
</dbReference>
<proteinExistence type="inferred from homology"/>
<feature type="chain" id="PRO_5001974161" evidence="3">
    <location>
        <begin position="34"/>
        <end position="178"/>
    </location>
</feature>
<evidence type="ECO:0000313" key="5">
    <source>
        <dbReference type="Proteomes" id="UP000030302"/>
    </source>
</evidence>
<protein>
    <submittedName>
        <fullName evidence="4">Outer membrane protein H</fullName>
    </submittedName>
</protein>
<evidence type="ECO:0000256" key="3">
    <source>
        <dbReference type="SAM" id="SignalP"/>
    </source>
</evidence>
<dbReference type="SMART" id="SM00935">
    <property type="entry name" value="OmpH"/>
    <property type="match status" value="1"/>
</dbReference>
<feature type="signal peptide" evidence="3">
    <location>
        <begin position="1"/>
        <end position="33"/>
    </location>
</feature>
<dbReference type="Proteomes" id="UP000030302">
    <property type="component" value="Chromosome"/>
</dbReference>
<reference evidence="5" key="1">
    <citation type="journal article" date="2014" name="Soil Biol. Biochem.">
        <title>Structure and function of bacterial communities in ageing soils: Insights from the Mendocino ecological staircase.</title>
        <authorList>
            <person name="Uroz S."/>
            <person name="Tech J.J."/>
            <person name="Sawaya N.A."/>
            <person name="Frey-Klett P."/>
            <person name="Leveau J.H.J."/>
        </authorList>
    </citation>
    <scope>NUCLEOTIDE SEQUENCE [LARGE SCALE GENOMIC DNA]</scope>
    <source>
        <strain evidence="5">Cal35</strain>
    </source>
</reference>
<dbReference type="Pfam" id="PF03938">
    <property type="entry name" value="OmpH"/>
    <property type="match status" value="1"/>
</dbReference>
<keyword evidence="1 3" id="KW-0732">Signal</keyword>
<dbReference type="PANTHER" id="PTHR35089">
    <property type="entry name" value="CHAPERONE PROTEIN SKP"/>
    <property type="match status" value="1"/>
</dbReference>
<comment type="similarity">
    <text evidence="2">Belongs to the skp family.</text>
</comment>
<dbReference type="GO" id="GO:0005829">
    <property type="term" value="C:cytosol"/>
    <property type="evidence" value="ECO:0007669"/>
    <property type="project" value="TreeGrafter"/>
</dbReference>
<dbReference type="KEGG" id="care:LT85_3421"/>